<proteinExistence type="predicted"/>
<dbReference type="PANTHER" id="PTHR11586">
    <property type="entry name" value="TRNA-AMINOACYLATION COFACTOR ARC1 FAMILY MEMBER"/>
    <property type="match status" value="1"/>
</dbReference>
<accession>A0AAN9EIJ5</accession>
<evidence type="ECO:0000313" key="5">
    <source>
        <dbReference type="EMBL" id="KAK7258212.1"/>
    </source>
</evidence>
<dbReference type="Gene3D" id="2.40.50.140">
    <property type="entry name" value="Nucleic acid-binding proteins"/>
    <property type="match status" value="1"/>
</dbReference>
<keyword evidence="1 3" id="KW-0820">tRNA-binding</keyword>
<dbReference type="GO" id="GO:0000049">
    <property type="term" value="F:tRNA binding"/>
    <property type="evidence" value="ECO:0007669"/>
    <property type="project" value="UniProtKB-UniRule"/>
</dbReference>
<sequence length="248" mass="26822">MANAMKAMLLSLSSSSLVSNPTRFLSKFPSFSISQSSFTKAPPGFPSFCTSISTDQAAPSSTTAVVAETDNNSSSSIKDVAGLLDLRVGLILKAWKHDEADSLYVEEVDIGEPQPRIICSGLVNYIPLQLLQGKKVIVIANLKPRNMRGVKSSGMLMAASDAKRENIELLFPPEEAIPGERIWFGLEDEKDDQPDAATPNQLQKKKVWELVQPHLKTDSSCVAMLGEHVMRTSAGSVACQSLQNANIS</sequence>
<gene>
    <name evidence="5" type="ORF">RIF29_32740</name>
</gene>
<dbReference type="AlphaFoldDB" id="A0AAN9EIJ5"/>
<evidence type="ECO:0000256" key="3">
    <source>
        <dbReference type="PROSITE-ProRule" id="PRU00209"/>
    </source>
</evidence>
<dbReference type="EMBL" id="JAYWIO010000006">
    <property type="protein sequence ID" value="KAK7258212.1"/>
    <property type="molecule type" value="Genomic_DNA"/>
</dbReference>
<keyword evidence="2 3" id="KW-0694">RNA-binding</keyword>
<dbReference type="CDD" id="cd02799">
    <property type="entry name" value="tRNA_bind_EMAP-II_like"/>
    <property type="match status" value="1"/>
</dbReference>
<evidence type="ECO:0000313" key="6">
    <source>
        <dbReference type="Proteomes" id="UP001372338"/>
    </source>
</evidence>
<keyword evidence="6" id="KW-1185">Reference proteome</keyword>
<dbReference type="InterPro" id="IPR012340">
    <property type="entry name" value="NA-bd_OB-fold"/>
</dbReference>
<name>A0AAN9EIJ5_CROPI</name>
<feature type="domain" description="TRNA-binding" evidence="4">
    <location>
        <begin position="80"/>
        <end position="183"/>
    </location>
</feature>
<dbReference type="PROSITE" id="PS50886">
    <property type="entry name" value="TRBD"/>
    <property type="match status" value="1"/>
</dbReference>
<protein>
    <recommendedName>
        <fullName evidence="4">tRNA-binding domain-containing protein</fullName>
    </recommendedName>
</protein>
<dbReference type="InterPro" id="IPR051270">
    <property type="entry name" value="Tyrosine-tRNA_ligase_regulator"/>
</dbReference>
<evidence type="ECO:0000256" key="1">
    <source>
        <dbReference type="ARBA" id="ARBA00022555"/>
    </source>
</evidence>
<dbReference type="PANTHER" id="PTHR11586:SF47">
    <property type="entry name" value="NUCLEIC ACID-BINDING, OB-FOLD-LIKE PROTEIN"/>
    <property type="match status" value="1"/>
</dbReference>
<dbReference type="InterPro" id="IPR002547">
    <property type="entry name" value="tRNA-bd_dom"/>
</dbReference>
<organism evidence="5 6">
    <name type="scientific">Crotalaria pallida</name>
    <name type="common">Smooth rattlebox</name>
    <name type="synonym">Crotalaria striata</name>
    <dbReference type="NCBI Taxonomy" id="3830"/>
    <lineage>
        <taxon>Eukaryota</taxon>
        <taxon>Viridiplantae</taxon>
        <taxon>Streptophyta</taxon>
        <taxon>Embryophyta</taxon>
        <taxon>Tracheophyta</taxon>
        <taxon>Spermatophyta</taxon>
        <taxon>Magnoliopsida</taxon>
        <taxon>eudicotyledons</taxon>
        <taxon>Gunneridae</taxon>
        <taxon>Pentapetalae</taxon>
        <taxon>rosids</taxon>
        <taxon>fabids</taxon>
        <taxon>Fabales</taxon>
        <taxon>Fabaceae</taxon>
        <taxon>Papilionoideae</taxon>
        <taxon>50 kb inversion clade</taxon>
        <taxon>genistoids sensu lato</taxon>
        <taxon>core genistoids</taxon>
        <taxon>Crotalarieae</taxon>
        <taxon>Crotalaria</taxon>
    </lineage>
</organism>
<dbReference type="Pfam" id="PF01588">
    <property type="entry name" value="tRNA_bind"/>
    <property type="match status" value="1"/>
</dbReference>
<comment type="caution">
    <text evidence="5">The sequence shown here is derived from an EMBL/GenBank/DDBJ whole genome shotgun (WGS) entry which is preliminary data.</text>
</comment>
<evidence type="ECO:0000259" key="4">
    <source>
        <dbReference type="PROSITE" id="PS50886"/>
    </source>
</evidence>
<evidence type="ECO:0000256" key="2">
    <source>
        <dbReference type="ARBA" id="ARBA00022884"/>
    </source>
</evidence>
<dbReference type="FunFam" id="2.40.50.140:FF:000225">
    <property type="entry name" value="tyrosine--tRNA ligase, cytoplasmic"/>
    <property type="match status" value="1"/>
</dbReference>
<dbReference type="Proteomes" id="UP001372338">
    <property type="component" value="Unassembled WGS sequence"/>
</dbReference>
<reference evidence="5 6" key="1">
    <citation type="submission" date="2024-01" db="EMBL/GenBank/DDBJ databases">
        <title>The genomes of 5 underutilized Papilionoideae crops provide insights into root nodulation and disease resistanc.</title>
        <authorList>
            <person name="Yuan L."/>
        </authorList>
    </citation>
    <scope>NUCLEOTIDE SEQUENCE [LARGE SCALE GENOMIC DNA]</scope>
    <source>
        <strain evidence="5">ZHUSHIDOU_FW_LH</strain>
        <tissue evidence="5">Leaf</tissue>
    </source>
</reference>
<dbReference type="SUPFAM" id="SSF50249">
    <property type="entry name" value="Nucleic acid-binding proteins"/>
    <property type="match status" value="1"/>
</dbReference>